<feature type="region of interest" description="Disordered" evidence="1">
    <location>
        <begin position="55"/>
        <end position="99"/>
    </location>
</feature>
<evidence type="ECO:0000256" key="1">
    <source>
        <dbReference type="SAM" id="MobiDB-lite"/>
    </source>
</evidence>
<dbReference type="Proteomes" id="UP001058974">
    <property type="component" value="Chromosome 4"/>
</dbReference>
<dbReference type="PANTHER" id="PTHR35046:SF26">
    <property type="entry name" value="RNA-DIRECTED DNA POLYMERASE"/>
    <property type="match status" value="1"/>
</dbReference>
<evidence type="ECO:0000313" key="2">
    <source>
        <dbReference type="EMBL" id="KAI5420227.1"/>
    </source>
</evidence>
<reference evidence="2 3" key="1">
    <citation type="journal article" date="2022" name="Nat. Genet.">
        <title>Improved pea reference genome and pan-genome highlight genomic features and evolutionary characteristics.</title>
        <authorList>
            <person name="Yang T."/>
            <person name="Liu R."/>
            <person name="Luo Y."/>
            <person name="Hu S."/>
            <person name="Wang D."/>
            <person name="Wang C."/>
            <person name="Pandey M.K."/>
            <person name="Ge S."/>
            <person name="Xu Q."/>
            <person name="Li N."/>
            <person name="Li G."/>
            <person name="Huang Y."/>
            <person name="Saxena R.K."/>
            <person name="Ji Y."/>
            <person name="Li M."/>
            <person name="Yan X."/>
            <person name="He Y."/>
            <person name="Liu Y."/>
            <person name="Wang X."/>
            <person name="Xiang C."/>
            <person name="Varshney R.K."/>
            <person name="Ding H."/>
            <person name="Gao S."/>
            <person name="Zong X."/>
        </authorList>
    </citation>
    <scope>NUCLEOTIDE SEQUENCE [LARGE SCALE GENOMIC DNA]</scope>
    <source>
        <strain evidence="2 3">cv. Zhongwan 6</strain>
    </source>
</reference>
<dbReference type="AlphaFoldDB" id="A0A9D4XH31"/>
<protein>
    <submittedName>
        <fullName evidence="2">Uncharacterized protein</fullName>
    </submittedName>
</protein>
<dbReference type="EMBL" id="JAMSHJ010000004">
    <property type="protein sequence ID" value="KAI5420227.1"/>
    <property type="molecule type" value="Genomic_DNA"/>
</dbReference>
<accession>A0A9D4XH31</accession>
<evidence type="ECO:0000313" key="3">
    <source>
        <dbReference type="Proteomes" id="UP001058974"/>
    </source>
</evidence>
<dbReference type="PANTHER" id="PTHR35046">
    <property type="entry name" value="ZINC KNUCKLE (CCHC-TYPE) FAMILY PROTEIN"/>
    <property type="match status" value="1"/>
</dbReference>
<organism evidence="2 3">
    <name type="scientific">Pisum sativum</name>
    <name type="common">Garden pea</name>
    <name type="synonym">Lathyrus oleraceus</name>
    <dbReference type="NCBI Taxonomy" id="3888"/>
    <lineage>
        <taxon>Eukaryota</taxon>
        <taxon>Viridiplantae</taxon>
        <taxon>Streptophyta</taxon>
        <taxon>Embryophyta</taxon>
        <taxon>Tracheophyta</taxon>
        <taxon>Spermatophyta</taxon>
        <taxon>Magnoliopsida</taxon>
        <taxon>eudicotyledons</taxon>
        <taxon>Gunneridae</taxon>
        <taxon>Pentapetalae</taxon>
        <taxon>rosids</taxon>
        <taxon>fabids</taxon>
        <taxon>Fabales</taxon>
        <taxon>Fabaceae</taxon>
        <taxon>Papilionoideae</taxon>
        <taxon>50 kb inversion clade</taxon>
        <taxon>NPAAA clade</taxon>
        <taxon>Hologalegina</taxon>
        <taxon>IRL clade</taxon>
        <taxon>Fabeae</taxon>
        <taxon>Lathyrus</taxon>
    </lineage>
</organism>
<gene>
    <name evidence="2" type="ORF">KIW84_044136</name>
</gene>
<comment type="caution">
    <text evidence="2">The sequence shown here is derived from an EMBL/GenBank/DDBJ whole genome shotgun (WGS) entry which is preliminary data.</text>
</comment>
<dbReference type="Gramene" id="Psat04G0413600-T1">
    <property type="protein sequence ID" value="KAI5420227.1"/>
    <property type="gene ID" value="KIW84_044136"/>
</dbReference>
<proteinExistence type="predicted"/>
<name>A0A9D4XH31_PEA</name>
<keyword evidence="3" id="KW-1185">Reference proteome</keyword>
<sequence>MARFFHGLNYDISDMVELQHYLDIEELVHQAIKVEQQLKRNGQLRRNTTFNSLNWKDRLKKEGTTSSKESTVENKGKYVVPSPNDLTNNNENEDLEDEEYDGYVEERCEEEDEEIPSGELCMIRRLLGNQAKDEESNQRENLFNTRCLVKGNL</sequence>